<protein>
    <recommendedName>
        <fullName evidence="1">Disease resistance protein At4g27190-like leucine-rich repeats domain-containing protein</fullName>
    </recommendedName>
</protein>
<dbReference type="Proteomes" id="UP001180020">
    <property type="component" value="Unassembled WGS sequence"/>
</dbReference>
<reference evidence="2" key="1">
    <citation type="journal article" date="2023" name="Nat. Commun.">
        <title>Diploid and tetraploid genomes of Acorus and the evolution of monocots.</title>
        <authorList>
            <person name="Ma L."/>
            <person name="Liu K.W."/>
            <person name="Li Z."/>
            <person name="Hsiao Y.Y."/>
            <person name="Qi Y."/>
            <person name="Fu T."/>
            <person name="Tang G.D."/>
            <person name="Zhang D."/>
            <person name="Sun W.H."/>
            <person name="Liu D.K."/>
            <person name="Li Y."/>
            <person name="Chen G.Z."/>
            <person name="Liu X.D."/>
            <person name="Liao X.Y."/>
            <person name="Jiang Y.T."/>
            <person name="Yu X."/>
            <person name="Hao Y."/>
            <person name="Huang J."/>
            <person name="Zhao X.W."/>
            <person name="Ke S."/>
            <person name="Chen Y.Y."/>
            <person name="Wu W.L."/>
            <person name="Hsu J.L."/>
            <person name="Lin Y.F."/>
            <person name="Huang M.D."/>
            <person name="Li C.Y."/>
            <person name="Huang L."/>
            <person name="Wang Z.W."/>
            <person name="Zhao X."/>
            <person name="Zhong W.Y."/>
            <person name="Peng D.H."/>
            <person name="Ahmad S."/>
            <person name="Lan S."/>
            <person name="Zhang J.S."/>
            <person name="Tsai W.C."/>
            <person name="Van de Peer Y."/>
            <person name="Liu Z.J."/>
        </authorList>
    </citation>
    <scope>NUCLEOTIDE SEQUENCE</scope>
    <source>
        <strain evidence="2">CP</strain>
    </source>
</reference>
<dbReference type="Pfam" id="PF23247">
    <property type="entry name" value="LRR_RPS2"/>
    <property type="match status" value="1"/>
</dbReference>
<dbReference type="Gene3D" id="3.80.10.10">
    <property type="entry name" value="Ribonuclease Inhibitor"/>
    <property type="match status" value="3"/>
</dbReference>
<dbReference type="EMBL" id="JAUJYO010000002">
    <property type="protein sequence ID" value="KAK1322790.1"/>
    <property type="molecule type" value="Genomic_DNA"/>
</dbReference>
<accession>A0AAV9F9Y3</accession>
<dbReference type="SUPFAM" id="SSF52058">
    <property type="entry name" value="L domain-like"/>
    <property type="match status" value="1"/>
</dbReference>
<organism evidence="2 3">
    <name type="scientific">Acorus calamus</name>
    <name type="common">Sweet flag</name>
    <dbReference type="NCBI Taxonomy" id="4465"/>
    <lineage>
        <taxon>Eukaryota</taxon>
        <taxon>Viridiplantae</taxon>
        <taxon>Streptophyta</taxon>
        <taxon>Embryophyta</taxon>
        <taxon>Tracheophyta</taxon>
        <taxon>Spermatophyta</taxon>
        <taxon>Magnoliopsida</taxon>
        <taxon>Liliopsida</taxon>
        <taxon>Acoraceae</taxon>
        <taxon>Acorus</taxon>
    </lineage>
</organism>
<dbReference type="AlphaFoldDB" id="A0AAV9F9Y3"/>
<evidence type="ECO:0000313" key="3">
    <source>
        <dbReference type="Proteomes" id="UP001180020"/>
    </source>
</evidence>
<comment type="caution">
    <text evidence="2">The sequence shown here is derived from an EMBL/GenBank/DDBJ whole genome shotgun (WGS) entry which is preliminary data.</text>
</comment>
<gene>
    <name evidence="2" type="ORF">QJS10_CPA02g00537</name>
</gene>
<evidence type="ECO:0000259" key="1">
    <source>
        <dbReference type="Pfam" id="PF23247"/>
    </source>
</evidence>
<dbReference type="PANTHER" id="PTHR36766">
    <property type="entry name" value="PLANT BROAD-SPECTRUM MILDEW RESISTANCE PROTEIN RPW8"/>
    <property type="match status" value="1"/>
</dbReference>
<feature type="domain" description="Disease resistance protein At4g27190-like leucine-rich repeats" evidence="1">
    <location>
        <begin position="406"/>
        <end position="514"/>
    </location>
</feature>
<dbReference type="InterPro" id="IPR032675">
    <property type="entry name" value="LRR_dom_sf"/>
</dbReference>
<reference evidence="2" key="2">
    <citation type="submission" date="2023-06" db="EMBL/GenBank/DDBJ databases">
        <authorList>
            <person name="Ma L."/>
            <person name="Liu K.-W."/>
            <person name="Li Z."/>
            <person name="Hsiao Y.-Y."/>
            <person name="Qi Y."/>
            <person name="Fu T."/>
            <person name="Tang G."/>
            <person name="Zhang D."/>
            <person name="Sun W.-H."/>
            <person name="Liu D.-K."/>
            <person name="Li Y."/>
            <person name="Chen G.-Z."/>
            <person name="Liu X.-D."/>
            <person name="Liao X.-Y."/>
            <person name="Jiang Y.-T."/>
            <person name="Yu X."/>
            <person name="Hao Y."/>
            <person name="Huang J."/>
            <person name="Zhao X.-W."/>
            <person name="Ke S."/>
            <person name="Chen Y.-Y."/>
            <person name="Wu W.-L."/>
            <person name="Hsu J.-L."/>
            <person name="Lin Y.-F."/>
            <person name="Huang M.-D."/>
            <person name="Li C.-Y."/>
            <person name="Huang L."/>
            <person name="Wang Z.-W."/>
            <person name="Zhao X."/>
            <person name="Zhong W.-Y."/>
            <person name="Peng D.-H."/>
            <person name="Ahmad S."/>
            <person name="Lan S."/>
            <person name="Zhang J.-S."/>
            <person name="Tsai W.-C."/>
            <person name="Van De Peer Y."/>
            <person name="Liu Z.-J."/>
        </authorList>
    </citation>
    <scope>NUCLEOTIDE SEQUENCE</scope>
    <source>
        <strain evidence="2">CP</strain>
        <tissue evidence="2">Leaves</tissue>
    </source>
</reference>
<sequence length="583" mass="64695">MNIQYISSLEVINLMRCKRWEQLPPFGQLLHLKVLIIEGMDGLKQVGLEFFGNGNGAGLRSLENLALEQMPEWEGWSPDVENGQFFPRLQHLRVCECPKLRSFPSLPITLKDLTIENVGFIALPDLWGFDDNCPSISEILIHDCPQLISLCEGLLRHHLTALHTLHIDQCSELVSLPGFGSMSSLKTLIVERCPKLAPLQEGGSLPLSLEELCLLNCPNVLSKSLLVPLQNLKSTSFKTMQQYPNLSSCVREALQYLISLESLTVHYVEDIVIHDYEMMYLLSSRSLDAAVLLNYSQNRGGSIFHVELQIRTLVPAQDDQGNTLLMCLRSHLTALSNLSINNCPNVTPLLVEALPHLSSLKFLKVDCCSGLTSLPLEETLRQSMKIEELIIRDCRDLTSQGGLHALTQLKSLTIEGCLGLAHLQLQQLTALESLTIDGCEELVLLRGIAALIFLKKLNVNECPKLTSLTEGEEEGVGRLSSLETLSISYCHSLQRFPIGLQGLSCLRELHLRMCPLVESFDVGGDGGGLSASLEKLSVTKCPVLMKRCRKEDGPDWPKIKHVPNIRFGQLIVQGFPGVEIVQS</sequence>
<evidence type="ECO:0000313" key="2">
    <source>
        <dbReference type="EMBL" id="KAK1322790.1"/>
    </source>
</evidence>
<proteinExistence type="predicted"/>
<dbReference type="PANTHER" id="PTHR36766:SF70">
    <property type="entry name" value="DISEASE RESISTANCE PROTEIN RGA4"/>
    <property type="match status" value="1"/>
</dbReference>
<dbReference type="InterPro" id="IPR057135">
    <property type="entry name" value="At4g27190-like_LRR"/>
</dbReference>
<name>A0AAV9F9Y3_ACOCL</name>
<keyword evidence="3" id="KW-1185">Reference proteome</keyword>
<dbReference type="SUPFAM" id="SSF52047">
    <property type="entry name" value="RNI-like"/>
    <property type="match status" value="1"/>
</dbReference>